<keyword evidence="1" id="KW-0238">DNA-binding</keyword>
<evidence type="ECO:0000313" key="3">
    <source>
        <dbReference type="Proteomes" id="UP000256845"/>
    </source>
</evidence>
<dbReference type="InterPro" id="IPR030489">
    <property type="entry name" value="TR_Rrf2-type_CS"/>
</dbReference>
<evidence type="ECO:0000256" key="1">
    <source>
        <dbReference type="ARBA" id="ARBA00023125"/>
    </source>
</evidence>
<evidence type="ECO:0000313" key="2">
    <source>
        <dbReference type="EMBL" id="RED43359.1"/>
    </source>
</evidence>
<dbReference type="GO" id="GO:0005829">
    <property type="term" value="C:cytosol"/>
    <property type="evidence" value="ECO:0007669"/>
    <property type="project" value="TreeGrafter"/>
</dbReference>
<dbReference type="Pfam" id="PF02082">
    <property type="entry name" value="Rrf2"/>
    <property type="match status" value="1"/>
</dbReference>
<dbReference type="GO" id="GO:0003677">
    <property type="term" value="F:DNA binding"/>
    <property type="evidence" value="ECO:0007669"/>
    <property type="project" value="UniProtKB-KW"/>
</dbReference>
<sequence>MLASDDSDNHVRFLMTDTNMRHTVFTDYCLRVLIFTGARGERLSTIDDISKAYGISRNHLMKVVHRLGQEGYVETIRGRSGGIRLARAPEHINIGELISRVEEDFHLVECFNEKQNHCVLMPACKLNPILHEALEAYFSVLRQYRLSDLLCNRQALETLLYLRDI</sequence>
<dbReference type="InterPro" id="IPR036388">
    <property type="entry name" value="WH-like_DNA-bd_sf"/>
</dbReference>
<keyword evidence="3" id="KW-1185">Reference proteome</keyword>
<dbReference type="PROSITE" id="PS01332">
    <property type="entry name" value="HTH_RRF2_1"/>
    <property type="match status" value="1"/>
</dbReference>
<organism evidence="2 3">
    <name type="scientific">Aestuariispira insulae</name>
    <dbReference type="NCBI Taxonomy" id="1461337"/>
    <lineage>
        <taxon>Bacteria</taxon>
        <taxon>Pseudomonadati</taxon>
        <taxon>Pseudomonadota</taxon>
        <taxon>Alphaproteobacteria</taxon>
        <taxon>Rhodospirillales</taxon>
        <taxon>Kiloniellaceae</taxon>
        <taxon>Aestuariispira</taxon>
    </lineage>
</organism>
<dbReference type="EMBL" id="QRDW01000023">
    <property type="protein sequence ID" value="RED43359.1"/>
    <property type="molecule type" value="Genomic_DNA"/>
</dbReference>
<dbReference type="PANTHER" id="PTHR33221:SF4">
    <property type="entry name" value="HTH-TYPE TRANSCRIPTIONAL REPRESSOR NSRR"/>
    <property type="match status" value="1"/>
</dbReference>
<accession>A0A3D9H1H1</accession>
<dbReference type="Proteomes" id="UP000256845">
    <property type="component" value="Unassembled WGS sequence"/>
</dbReference>
<dbReference type="AlphaFoldDB" id="A0A3D9H1H1"/>
<dbReference type="InterPro" id="IPR036390">
    <property type="entry name" value="WH_DNA-bd_sf"/>
</dbReference>
<gene>
    <name evidence="2" type="ORF">DFP90_1232</name>
</gene>
<name>A0A3D9H1H1_9PROT</name>
<comment type="caution">
    <text evidence="2">The sequence shown here is derived from an EMBL/GenBank/DDBJ whole genome shotgun (WGS) entry which is preliminary data.</text>
</comment>
<protein>
    <submittedName>
        <fullName evidence="2">BadM/Rrf2 family transcriptional regulator</fullName>
    </submittedName>
</protein>
<dbReference type="GO" id="GO:0003700">
    <property type="term" value="F:DNA-binding transcription factor activity"/>
    <property type="evidence" value="ECO:0007669"/>
    <property type="project" value="TreeGrafter"/>
</dbReference>
<dbReference type="InterPro" id="IPR000944">
    <property type="entry name" value="Tscrpt_reg_Rrf2"/>
</dbReference>
<reference evidence="2 3" key="1">
    <citation type="submission" date="2018-07" db="EMBL/GenBank/DDBJ databases">
        <title>Genomic Encyclopedia of Type Strains, Phase III (KMG-III): the genomes of soil and plant-associated and newly described type strains.</title>
        <authorList>
            <person name="Whitman W."/>
        </authorList>
    </citation>
    <scope>NUCLEOTIDE SEQUENCE [LARGE SCALE GENOMIC DNA]</scope>
    <source>
        <strain evidence="2 3">CECT 8488</strain>
    </source>
</reference>
<dbReference type="PROSITE" id="PS51197">
    <property type="entry name" value="HTH_RRF2_2"/>
    <property type="match status" value="1"/>
</dbReference>
<dbReference type="Gene3D" id="1.10.10.10">
    <property type="entry name" value="Winged helix-like DNA-binding domain superfamily/Winged helix DNA-binding domain"/>
    <property type="match status" value="1"/>
</dbReference>
<proteinExistence type="predicted"/>
<dbReference type="PANTHER" id="PTHR33221">
    <property type="entry name" value="WINGED HELIX-TURN-HELIX TRANSCRIPTIONAL REGULATOR, RRF2 FAMILY"/>
    <property type="match status" value="1"/>
</dbReference>
<dbReference type="SUPFAM" id="SSF46785">
    <property type="entry name" value="Winged helix' DNA-binding domain"/>
    <property type="match status" value="1"/>
</dbReference>
<dbReference type="NCBIfam" id="TIGR00738">
    <property type="entry name" value="rrf2_super"/>
    <property type="match status" value="1"/>
</dbReference>